<evidence type="ECO:0000256" key="1">
    <source>
        <dbReference type="SAM" id="Phobius"/>
    </source>
</evidence>
<keyword evidence="1" id="KW-0812">Transmembrane</keyword>
<evidence type="ECO:0000313" key="2">
    <source>
        <dbReference type="EMBL" id="AXI08708.1"/>
    </source>
</evidence>
<name>A0A345PFC8_9BACI</name>
<dbReference type="AlphaFoldDB" id="A0A345PFC8"/>
<feature type="transmembrane region" description="Helical" evidence="1">
    <location>
        <begin position="106"/>
        <end position="129"/>
    </location>
</feature>
<dbReference type="KEGG" id="ocn:CUC15_07175"/>
<dbReference type="OrthoDB" id="2360495at2"/>
<feature type="transmembrane region" description="Helical" evidence="1">
    <location>
        <begin position="135"/>
        <end position="154"/>
    </location>
</feature>
<dbReference type="RefSeq" id="WP_114916005.1">
    <property type="nucleotide sequence ID" value="NZ_CP024848.1"/>
</dbReference>
<accession>A0A345PFC8</accession>
<protein>
    <recommendedName>
        <fullName evidence="4">DUF3267 domain-containing protein</fullName>
    </recommendedName>
</protein>
<organism evidence="2 3">
    <name type="scientific">Oceanobacillus zhaokaii</name>
    <dbReference type="NCBI Taxonomy" id="2052660"/>
    <lineage>
        <taxon>Bacteria</taxon>
        <taxon>Bacillati</taxon>
        <taxon>Bacillota</taxon>
        <taxon>Bacilli</taxon>
        <taxon>Bacillales</taxon>
        <taxon>Bacillaceae</taxon>
        <taxon>Oceanobacillus</taxon>
    </lineage>
</organism>
<keyword evidence="1" id="KW-0472">Membrane</keyword>
<evidence type="ECO:0008006" key="4">
    <source>
        <dbReference type="Google" id="ProtNLM"/>
    </source>
</evidence>
<evidence type="ECO:0000313" key="3">
    <source>
        <dbReference type="Proteomes" id="UP000253908"/>
    </source>
</evidence>
<keyword evidence="3" id="KW-1185">Reference proteome</keyword>
<feature type="transmembrane region" description="Helical" evidence="1">
    <location>
        <begin position="52"/>
        <end position="74"/>
    </location>
</feature>
<proteinExistence type="predicted"/>
<reference evidence="3" key="1">
    <citation type="submission" date="2017-11" db="EMBL/GenBank/DDBJ databases">
        <authorList>
            <person name="Zhu W."/>
        </authorList>
    </citation>
    <scope>NUCLEOTIDE SEQUENCE [LARGE SCALE GENOMIC DNA]</scope>
    <source>
        <strain evidence="3">160</strain>
    </source>
</reference>
<gene>
    <name evidence="2" type="ORF">CUC15_07175</name>
</gene>
<feature type="transmembrane region" description="Helical" evidence="1">
    <location>
        <begin position="18"/>
        <end position="40"/>
    </location>
</feature>
<dbReference type="Proteomes" id="UP000253908">
    <property type="component" value="Chromosome"/>
</dbReference>
<dbReference type="InterPro" id="IPR021683">
    <property type="entry name" value="DUF3267"/>
</dbReference>
<keyword evidence="1" id="KW-1133">Transmembrane helix</keyword>
<sequence length="180" mass="20587">MNCWKSVSSTKEFGQNRLFLTSSLVAILTFILLYVPFSIIHEVNYVDEAGTIPFIIVLCILPFLHTSMHILPLIMMKKRVKIIFNQTKSTGLPINYYVKTHLTKKAAIIVAIAPTLLLTLPGLITSYYFREYFVYILLLTCIHIGISFIDFWYIKQIIHAPKTAYIEKGQDGVDILLKAN</sequence>
<dbReference type="Pfam" id="PF11667">
    <property type="entry name" value="DUF3267"/>
    <property type="match status" value="1"/>
</dbReference>
<dbReference type="EMBL" id="CP024848">
    <property type="protein sequence ID" value="AXI08708.1"/>
    <property type="molecule type" value="Genomic_DNA"/>
</dbReference>